<dbReference type="GO" id="GO:0015920">
    <property type="term" value="P:lipopolysaccharide transport"/>
    <property type="evidence" value="ECO:0007669"/>
    <property type="project" value="TreeGrafter"/>
</dbReference>
<dbReference type="AlphaFoldDB" id="A0A0B8QUT3"/>
<dbReference type="GO" id="GO:1990351">
    <property type="term" value="C:transporter complex"/>
    <property type="evidence" value="ECO:0007669"/>
    <property type="project" value="TreeGrafter"/>
</dbReference>
<accession>A0A0B8QUT3</accession>
<evidence type="ECO:0000256" key="2">
    <source>
        <dbReference type="ARBA" id="ARBA00023136"/>
    </source>
</evidence>
<gene>
    <name evidence="6" type="primary">lptE</name>
    <name evidence="8" type="ORF">JCM19241_47</name>
</gene>
<evidence type="ECO:0000256" key="1">
    <source>
        <dbReference type="ARBA" id="ARBA00022729"/>
    </source>
</evidence>
<feature type="region of interest" description="Disordered" evidence="7">
    <location>
        <begin position="206"/>
        <end position="273"/>
    </location>
</feature>
<evidence type="ECO:0000313" key="9">
    <source>
        <dbReference type="Proteomes" id="UP000031666"/>
    </source>
</evidence>
<keyword evidence="2 6" id="KW-0472">Membrane</keyword>
<comment type="subunit">
    <text evidence="6">Component of the lipopolysaccharide transport and assembly complex. Interacts with LptD.</text>
</comment>
<name>A0A0B8QUT3_9VIBR</name>
<comment type="function">
    <text evidence="6">Together with LptD, is involved in the assembly of lipopolysaccharide (LPS) at the surface of the outer membrane. Required for the proper assembly of LptD. Binds LPS and may serve as the LPS recognition site at the outer membrane.</text>
</comment>
<evidence type="ECO:0000256" key="3">
    <source>
        <dbReference type="ARBA" id="ARBA00023139"/>
    </source>
</evidence>
<dbReference type="Gene3D" id="3.30.160.150">
    <property type="entry name" value="Lipoprotein like domain"/>
    <property type="match status" value="1"/>
</dbReference>
<keyword evidence="4 6" id="KW-0998">Cell outer membrane</keyword>
<comment type="similarity">
    <text evidence="6">Belongs to the LptE lipoprotein family.</text>
</comment>
<dbReference type="GO" id="GO:0001530">
    <property type="term" value="F:lipopolysaccharide binding"/>
    <property type="evidence" value="ECO:0007669"/>
    <property type="project" value="TreeGrafter"/>
</dbReference>
<proteinExistence type="inferred from homology"/>
<reference evidence="8 9" key="2">
    <citation type="submission" date="2015-01" db="EMBL/GenBank/DDBJ databases">
        <authorList>
            <consortium name="NBRP consortium"/>
            <person name="Sawabe T."/>
            <person name="Meirelles P."/>
            <person name="Feng G."/>
            <person name="Sayaka M."/>
            <person name="Hattori M."/>
            <person name="Ohkuma M."/>
        </authorList>
    </citation>
    <scope>NUCLEOTIDE SEQUENCE [LARGE SCALE GENOMIC DNA]</scope>
    <source>
        <strain evidence="9">JCM 19241</strain>
    </source>
</reference>
<feature type="compositionally biased region" description="Basic and acidic residues" evidence="7">
    <location>
        <begin position="262"/>
        <end position="273"/>
    </location>
</feature>
<dbReference type="Pfam" id="PF04390">
    <property type="entry name" value="LptE"/>
    <property type="match status" value="1"/>
</dbReference>
<keyword evidence="5 8" id="KW-0449">Lipoprotein</keyword>
<feature type="compositionally biased region" description="Polar residues" evidence="7">
    <location>
        <begin position="238"/>
        <end position="248"/>
    </location>
</feature>
<dbReference type="GO" id="GO:0009279">
    <property type="term" value="C:cell outer membrane"/>
    <property type="evidence" value="ECO:0007669"/>
    <property type="project" value="UniProtKB-UniRule"/>
</dbReference>
<evidence type="ECO:0000313" key="8">
    <source>
        <dbReference type="EMBL" id="GAM78733.1"/>
    </source>
</evidence>
<keyword evidence="1" id="KW-0732">Signal</keyword>
<dbReference type="HAMAP" id="MF_01186">
    <property type="entry name" value="LPS_assembly_LptE"/>
    <property type="match status" value="1"/>
</dbReference>
<dbReference type="PANTHER" id="PTHR38098">
    <property type="entry name" value="LPS-ASSEMBLY LIPOPROTEIN LPTE"/>
    <property type="match status" value="1"/>
</dbReference>
<dbReference type="InterPro" id="IPR007485">
    <property type="entry name" value="LPS_assembly_LptE"/>
</dbReference>
<evidence type="ECO:0000256" key="6">
    <source>
        <dbReference type="HAMAP-Rule" id="MF_01186"/>
    </source>
</evidence>
<sequence>MISSVLTKDEPLLREYFSDVDPRLRLLIAFVIVSLLSGCGFHFRGDYLVPDEVGKLSVTSFDEYDQLTRDVKRELRLNGIDITAPAASVSNLHLVSESISERTLSLYQNSRAAEKELTLRVRYRVVVPDQGMKTFTTQVNRSFLDNPLTALAKSVEREMIEDEMRKQASRQIIRQLARLRADVLDDKEVFDDAPVVNEDGVMLSPEEAAAQDDQISLQAEYEKNDPQQPQVAPEAQQSTDATDEQTSSDAEKMPEAEQEQIAPERSDTAETQQ</sequence>
<protein>
    <recommendedName>
        <fullName evidence="6">LPS-assembly lipoprotein LptE</fullName>
    </recommendedName>
</protein>
<evidence type="ECO:0000256" key="5">
    <source>
        <dbReference type="ARBA" id="ARBA00023288"/>
    </source>
</evidence>
<evidence type="ECO:0000256" key="7">
    <source>
        <dbReference type="SAM" id="MobiDB-lite"/>
    </source>
</evidence>
<dbReference type="Proteomes" id="UP000031666">
    <property type="component" value="Unassembled WGS sequence"/>
</dbReference>
<feature type="compositionally biased region" description="Low complexity" evidence="7">
    <location>
        <begin position="226"/>
        <end position="237"/>
    </location>
</feature>
<dbReference type="STRING" id="1481914.JCM19241_47"/>
<dbReference type="EMBL" id="BBSC01000017">
    <property type="protein sequence ID" value="GAM78733.1"/>
    <property type="molecule type" value="Genomic_DNA"/>
</dbReference>
<comment type="caution">
    <text evidence="8">The sequence shown here is derived from an EMBL/GenBank/DDBJ whole genome shotgun (WGS) entry which is preliminary data.</text>
</comment>
<reference evidence="8 9" key="1">
    <citation type="submission" date="2015-01" db="EMBL/GenBank/DDBJ databases">
        <title>Vibrio sp. C94 JCM 19241 whole genome shotgun sequence.</title>
        <authorList>
            <person name="Sawabe T."/>
            <person name="Meirelles P."/>
            <person name="Feng G."/>
            <person name="Sayaka M."/>
            <person name="Hattori M."/>
            <person name="Ohkuma M."/>
        </authorList>
    </citation>
    <scope>NUCLEOTIDE SEQUENCE [LARGE SCALE GENOMIC DNA]</scope>
    <source>
        <strain evidence="9">JCM 19241</strain>
    </source>
</reference>
<organism evidence="8 9">
    <name type="scientific">Vibrio ishigakensis</name>
    <dbReference type="NCBI Taxonomy" id="1481914"/>
    <lineage>
        <taxon>Bacteria</taxon>
        <taxon>Pseudomonadati</taxon>
        <taxon>Pseudomonadota</taxon>
        <taxon>Gammaproteobacteria</taxon>
        <taxon>Vibrionales</taxon>
        <taxon>Vibrionaceae</taxon>
        <taxon>Vibrio</taxon>
    </lineage>
</organism>
<evidence type="ECO:0000256" key="4">
    <source>
        <dbReference type="ARBA" id="ARBA00023237"/>
    </source>
</evidence>
<keyword evidence="3" id="KW-0564">Palmitate</keyword>
<dbReference type="PANTHER" id="PTHR38098:SF1">
    <property type="entry name" value="LPS-ASSEMBLY LIPOPROTEIN LPTE"/>
    <property type="match status" value="1"/>
</dbReference>
<dbReference type="GO" id="GO:0043165">
    <property type="term" value="P:Gram-negative-bacterium-type cell outer membrane assembly"/>
    <property type="evidence" value="ECO:0007669"/>
    <property type="project" value="UniProtKB-UniRule"/>
</dbReference>